<reference evidence="7" key="3">
    <citation type="submission" date="2015-02" db="UniProtKB">
        <authorList>
            <consortium name="EnsemblProtists"/>
        </authorList>
    </citation>
    <scope>IDENTIFICATION</scope>
    <source>
        <strain evidence="7">DAOM BR144</strain>
    </source>
</reference>
<dbReference type="HOGENOM" id="CLU_037385_1_1_1"/>
<protein>
    <recommendedName>
        <fullName evidence="1">glutathione gamma-glutamylcysteinyltransferase</fullName>
        <ecNumber evidence="1">2.3.2.15</ecNumber>
    </recommendedName>
</protein>
<dbReference type="Gene3D" id="3.90.70.30">
    <property type="entry name" value="Phytochelatin synthase, N-terminal domain"/>
    <property type="match status" value="1"/>
</dbReference>
<dbReference type="InterPro" id="IPR038156">
    <property type="entry name" value="PCS_N_sf"/>
</dbReference>
<feature type="region of interest" description="Disordered" evidence="5">
    <location>
        <begin position="144"/>
        <end position="170"/>
    </location>
</feature>
<dbReference type="SUPFAM" id="SSF54001">
    <property type="entry name" value="Cysteine proteinases"/>
    <property type="match status" value="1"/>
</dbReference>
<dbReference type="InterPro" id="IPR007719">
    <property type="entry name" value="PCS_N"/>
</dbReference>
<evidence type="ECO:0000256" key="3">
    <source>
        <dbReference type="ARBA" id="ARBA00022679"/>
    </source>
</evidence>
<reference evidence="8" key="2">
    <citation type="submission" date="2010-04" db="EMBL/GenBank/DDBJ databases">
        <authorList>
            <person name="Buell R."/>
            <person name="Hamilton J."/>
            <person name="Hostetler J."/>
        </authorList>
    </citation>
    <scope>NUCLEOTIDE SEQUENCE [LARGE SCALE GENOMIC DNA]</scope>
    <source>
        <strain evidence="8">DAOM:BR144</strain>
    </source>
</reference>
<dbReference type="InterPro" id="IPR040409">
    <property type="entry name" value="PCS-like"/>
</dbReference>
<evidence type="ECO:0000259" key="6">
    <source>
        <dbReference type="PROSITE" id="PS51443"/>
    </source>
</evidence>
<evidence type="ECO:0000313" key="7">
    <source>
        <dbReference type="EnsemblProtists" id="PYU1_T004969"/>
    </source>
</evidence>
<dbReference type="PANTHER" id="PTHR33447">
    <property type="entry name" value="GLUTATHIONE GAMMA-GLUTAMYLCYSTEINYLTRANSFERASE"/>
    <property type="match status" value="1"/>
</dbReference>
<sequence length="534" mass="58599">MLARSRELIRCRCVAGGVCGANVPATSSSIVLPQHQSRIFALDHYPTRASGCCSNQRHNSTSIASSSATSLRSSTTGLSTSAADLAFVSSLAAHFQQQQHHRQQIQTKPLNPVIFPLHHNHRRSPFAHSKPRVVVSAHHPHKAKARAQVQPKLAKSRSSNRPGFGGSGHNAAVKVTESHKQQHTVEEEKECELPMDMECGCKTKRLKEQQEAEALAKAAAARVQVISSSSNQIDDVAVQSVSSSVVVVRNSNPALENGVKAGISYESSFHRRHLPQDCIAFSSPEGRKLFTQALNRMENNYMQIYFPLAEQFITQAEPAFCGLATLAMCLNALQIDPGRLWKGPWRWFSEELFDCCTSLSVAKEKGISLSEFICLARCNGVHTDDMRADSNLSLDQFRSIVKHSCSTSNEIVVLNYSRKVLGQTGDGHFSPIGGYHEENDMVLLLDVARFKYPPHWVRLPLVYEAMQKIDQSIGLPRGLVVLKENAHATGPTLVKQLVHSAHPELPVKPAPSPCCNSASSIESARRVAAFTNPN</sequence>
<dbReference type="EC" id="2.3.2.15" evidence="1"/>
<dbReference type="FunFam" id="3.90.70.30:FF:000001">
    <property type="entry name" value="Glutathione gamma-glutamylcysteinyltransferase 1"/>
    <property type="match status" value="1"/>
</dbReference>
<dbReference type="GO" id="GO:0046872">
    <property type="term" value="F:metal ion binding"/>
    <property type="evidence" value="ECO:0007669"/>
    <property type="project" value="UniProtKB-KW"/>
</dbReference>
<dbReference type="AlphaFoldDB" id="K3WJ27"/>
<evidence type="ECO:0000256" key="5">
    <source>
        <dbReference type="SAM" id="MobiDB-lite"/>
    </source>
</evidence>
<dbReference type="EMBL" id="GL376564">
    <property type="status" value="NOT_ANNOTATED_CDS"/>
    <property type="molecule type" value="Genomic_DNA"/>
</dbReference>
<name>K3WJ27_GLOUD</name>
<dbReference type="EnsemblProtists" id="PYU1_T004969">
    <property type="protein sequence ID" value="PYU1_T004969"/>
    <property type="gene ID" value="PYU1_G004958"/>
</dbReference>
<dbReference type="GO" id="GO:0010273">
    <property type="term" value="P:detoxification of copper ion"/>
    <property type="evidence" value="ECO:0007669"/>
    <property type="project" value="TreeGrafter"/>
</dbReference>
<dbReference type="VEuPathDB" id="FungiDB:PYU1_G004958"/>
<keyword evidence="8" id="KW-1185">Reference proteome</keyword>
<keyword evidence="3" id="KW-0808">Transferase</keyword>
<evidence type="ECO:0000313" key="8">
    <source>
        <dbReference type="Proteomes" id="UP000019132"/>
    </source>
</evidence>
<dbReference type="Pfam" id="PF05023">
    <property type="entry name" value="Phytochelatin"/>
    <property type="match status" value="1"/>
</dbReference>
<accession>K3WJ27</accession>
<dbReference type="InterPro" id="IPR038765">
    <property type="entry name" value="Papain-like_cys_pep_sf"/>
</dbReference>
<evidence type="ECO:0000256" key="2">
    <source>
        <dbReference type="ARBA" id="ARBA00022539"/>
    </source>
</evidence>
<proteinExistence type="predicted"/>
<dbReference type="InParanoid" id="K3WJ27"/>
<evidence type="ECO:0000256" key="4">
    <source>
        <dbReference type="ARBA" id="ARBA00022723"/>
    </source>
</evidence>
<dbReference type="PANTHER" id="PTHR33447:SF2">
    <property type="entry name" value="GLUTATHIONE GAMMA-GLUTAMYLCYSTEINYLTRANSFERASE"/>
    <property type="match status" value="1"/>
</dbReference>
<dbReference type="Proteomes" id="UP000019132">
    <property type="component" value="Unassembled WGS sequence"/>
</dbReference>
<dbReference type="GO" id="GO:0046938">
    <property type="term" value="P:phytochelatin biosynthetic process"/>
    <property type="evidence" value="ECO:0007669"/>
    <property type="project" value="InterPro"/>
</dbReference>
<dbReference type="eggNOG" id="KOG0632">
    <property type="taxonomic scope" value="Eukaryota"/>
</dbReference>
<dbReference type="GO" id="GO:0098849">
    <property type="term" value="P:cellular detoxification of cadmium ion"/>
    <property type="evidence" value="ECO:0007669"/>
    <property type="project" value="TreeGrafter"/>
</dbReference>
<evidence type="ECO:0000256" key="1">
    <source>
        <dbReference type="ARBA" id="ARBA00012468"/>
    </source>
</evidence>
<dbReference type="GO" id="GO:0016756">
    <property type="term" value="F:glutathione gamma-glutamylcysteinyltransferase activity"/>
    <property type="evidence" value="ECO:0007669"/>
    <property type="project" value="UniProtKB-EC"/>
</dbReference>
<reference evidence="8" key="1">
    <citation type="journal article" date="2010" name="Genome Biol.">
        <title>Genome sequence of the necrotrophic plant pathogen Pythium ultimum reveals original pathogenicity mechanisms and effector repertoire.</title>
        <authorList>
            <person name="Levesque C.A."/>
            <person name="Brouwer H."/>
            <person name="Cano L."/>
            <person name="Hamilton J.P."/>
            <person name="Holt C."/>
            <person name="Huitema E."/>
            <person name="Raffaele S."/>
            <person name="Robideau G.P."/>
            <person name="Thines M."/>
            <person name="Win J."/>
            <person name="Zerillo M.M."/>
            <person name="Beakes G.W."/>
            <person name="Boore J.L."/>
            <person name="Busam D."/>
            <person name="Dumas B."/>
            <person name="Ferriera S."/>
            <person name="Fuerstenberg S.I."/>
            <person name="Gachon C.M."/>
            <person name="Gaulin E."/>
            <person name="Govers F."/>
            <person name="Grenville-Briggs L."/>
            <person name="Horner N."/>
            <person name="Hostetler J."/>
            <person name="Jiang R.H."/>
            <person name="Johnson J."/>
            <person name="Krajaejun T."/>
            <person name="Lin H."/>
            <person name="Meijer H.J."/>
            <person name="Moore B."/>
            <person name="Morris P."/>
            <person name="Phuntmart V."/>
            <person name="Puiu D."/>
            <person name="Shetty J."/>
            <person name="Stajich J.E."/>
            <person name="Tripathy S."/>
            <person name="Wawra S."/>
            <person name="van West P."/>
            <person name="Whitty B.R."/>
            <person name="Coutinho P.M."/>
            <person name="Henrissat B."/>
            <person name="Martin F."/>
            <person name="Thomas P.D."/>
            <person name="Tyler B.M."/>
            <person name="De Vries R.P."/>
            <person name="Kamoun S."/>
            <person name="Yandell M."/>
            <person name="Tisserat N."/>
            <person name="Buell C.R."/>
        </authorList>
    </citation>
    <scope>NUCLEOTIDE SEQUENCE</scope>
    <source>
        <strain evidence="8">DAOM:BR144</strain>
    </source>
</reference>
<keyword evidence="4" id="KW-0479">Metal-binding</keyword>
<dbReference type="PROSITE" id="PS51443">
    <property type="entry name" value="PCS"/>
    <property type="match status" value="1"/>
</dbReference>
<organism evidence="7 8">
    <name type="scientific">Globisporangium ultimum (strain ATCC 200006 / CBS 805.95 / DAOM BR144)</name>
    <name type="common">Pythium ultimum</name>
    <dbReference type="NCBI Taxonomy" id="431595"/>
    <lineage>
        <taxon>Eukaryota</taxon>
        <taxon>Sar</taxon>
        <taxon>Stramenopiles</taxon>
        <taxon>Oomycota</taxon>
        <taxon>Peronosporomycetes</taxon>
        <taxon>Pythiales</taxon>
        <taxon>Pythiaceae</taxon>
        <taxon>Globisporangium</taxon>
    </lineage>
</organism>
<keyword evidence="2" id="KW-0104">Cadmium</keyword>
<feature type="domain" description="Peptidase C83" evidence="6">
    <location>
        <begin position="264"/>
        <end position="487"/>
    </location>
</feature>